<organism evidence="1 2">
    <name type="scientific">Candidatus Kaiserbacteria bacterium RIFCSPHIGHO2_02_FULL_55_25</name>
    <dbReference type="NCBI Taxonomy" id="1798498"/>
    <lineage>
        <taxon>Bacteria</taxon>
        <taxon>Candidatus Kaiseribacteriota</taxon>
    </lineage>
</organism>
<dbReference type="EMBL" id="MFLL01000028">
    <property type="protein sequence ID" value="OGG68765.1"/>
    <property type="molecule type" value="Genomic_DNA"/>
</dbReference>
<dbReference type="AlphaFoldDB" id="A0A1F6E4X6"/>
<accession>A0A1F6E4X6</accession>
<protein>
    <submittedName>
        <fullName evidence="1">Uncharacterized protein</fullName>
    </submittedName>
</protein>
<gene>
    <name evidence="1" type="ORF">A3C20_00975</name>
</gene>
<proteinExistence type="predicted"/>
<sequence length="84" mass="9237">MLMCRLEVAGILQTSSQPREGEPMFDSRGVSYCECLLMDNYCRAHGINPDNHGLGPTQIADILAAEKRRLHLVPVSELLSAQPA</sequence>
<evidence type="ECO:0000313" key="2">
    <source>
        <dbReference type="Proteomes" id="UP000176914"/>
    </source>
</evidence>
<evidence type="ECO:0000313" key="1">
    <source>
        <dbReference type="EMBL" id="OGG68765.1"/>
    </source>
</evidence>
<dbReference type="Proteomes" id="UP000176914">
    <property type="component" value="Unassembled WGS sequence"/>
</dbReference>
<reference evidence="1 2" key="1">
    <citation type="journal article" date="2016" name="Nat. Commun.">
        <title>Thousands of microbial genomes shed light on interconnected biogeochemical processes in an aquifer system.</title>
        <authorList>
            <person name="Anantharaman K."/>
            <person name="Brown C.T."/>
            <person name="Hug L.A."/>
            <person name="Sharon I."/>
            <person name="Castelle C.J."/>
            <person name="Probst A.J."/>
            <person name="Thomas B.C."/>
            <person name="Singh A."/>
            <person name="Wilkins M.J."/>
            <person name="Karaoz U."/>
            <person name="Brodie E.L."/>
            <person name="Williams K.H."/>
            <person name="Hubbard S.S."/>
            <person name="Banfield J.F."/>
        </authorList>
    </citation>
    <scope>NUCLEOTIDE SEQUENCE [LARGE SCALE GENOMIC DNA]</scope>
</reference>
<name>A0A1F6E4X6_9BACT</name>
<comment type="caution">
    <text evidence="1">The sequence shown here is derived from an EMBL/GenBank/DDBJ whole genome shotgun (WGS) entry which is preliminary data.</text>
</comment>